<sequence>MDGLSLPNDSEDDHLFGEDIAFSQESVDRRLGRVHKRSKSSRNLVAERPKQRGKGRKAGDRVDGSDAKEGSPEEESGQTGSKKKARSLRRGASGTRSSGGREEATSSEEVSEVISVEDDEESEKGVIRLNIKVYKRRESEIVVIKTLVVALYRADPIRKLVTYVSKNLDPKPEDYLQDIKVYFDGDQ</sequence>
<dbReference type="Proteomes" id="UP001071777">
    <property type="component" value="Unassembled WGS sequence"/>
</dbReference>
<evidence type="ECO:0000313" key="2">
    <source>
        <dbReference type="EMBL" id="KAJ1604769.1"/>
    </source>
</evidence>
<dbReference type="EMBL" id="JAPCXB010000215">
    <property type="protein sequence ID" value="KAJ1604769.1"/>
    <property type="molecule type" value="Genomic_DNA"/>
</dbReference>
<evidence type="ECO:0000313" key="3">
    <source>
        <dbReference type="Proteomes" id="UP001071777"/>
    </source>
</evidence>
<proteinExistence type="predicted"/>
<accession>A0ABQ8P1P7</accession>
<comment type="caution">
    <text evidence="2">The sequence shown here is derived from an EMBL/GenBank/DDBJ whole genome shotgun (WGS) entry which is preliminary data.</text>
</comment>
<feature type="compositionally biased region" description="Acidic residues" evidence="1">
    <location>
        <begin position="105"/>
        <end position="122"/>
    </location>
</feature>
<evidence type="ECO:0000256" key="1">
    <source>
        <dbReference type="SAM" id="MobiDB-lite"/>
    </source>
</evidence>
<protein>
    <submittedName>
        <fullName evidence="2">Uncharacterized protein</fullName>
    </submittedName>
</protein>
<organism evidence="2 3">
    <name type="scientific">Cryptosporidium canis</name>
    <dbReference type="NCBI Taxonomy" id="195482"/>
    <lineage>
        <taxon>Eukaryota</taxon>
        <taxon>Sar</taxon>
        <taxon>Alveolata</taxon>
        <taxon>Apicomplexa</taxon>
        <taxon>Conoidasida</taxon>
        <taxon>Coccidia</taxon>
        <taxon>Eucoccidiorida</taxon>
        <taxon>Eimeriorina</taxon>
        <taxon>Cryptosporidiidae</taxon>
        <taxon>Cryptosporidium</taxon>
    </lineage>
</organism>
<reference evidence="2" key="1">
    <citation type="submission" date="2022-10" db="EMBL/GenBank/DDBJ databases">
        <title>Adaptive evolution leads to modifications in subtelomeric GC content in a zoonotic Cryptosporidium species.</title>
        <authorList>
            <person name="Li J."/>
            <person name="Feng Y."/>
            <person name="Xiao L."/>
        </authorList>
    </citation>
    <scope>NUCLEOTIDE SEQUENCE</scope>
    <source>
        <strain evidence="2">25894</strain>
    </source>
</reference>
<keyword evidence="3" id="KW-1185">Reference proteome</keyword>
<feature type="region of interest" description="Disordered" evidence="1">
    <location>
        <begin position="1"/>
        <end position="122"/>
    </location>
</feature>
<name>A0ABQ8P1P7_9CRYT</name>
<feature type="compositionally biased region" description="Basic and acidic residues" evidence="1">
    <location>
        <begin position="57"/>
        <end position="71"/>
    </location>
</feature>
<gene>
    <name evidence="2" type="ORF">OJ252_3652</name>
</gene>